<dbReference type="AlphaFoldDB" id="A0A8H7M9L3"/>
<evidence type="ECO:0000313" key="4">
    <source>
        <dbReference type="Proteomes" id="UP000614334"/>
    </source>
</evidence>
<dbReference type="GO" id="GO:0004519">
    <property type="term" value="F:endonuclease activity"/>
    <property type="evidence" value="ECO:0007669"/>
    <property type="project" value="UniProtKB-KW"/>
</dbReference>
<keyword evidence="3" id="KW-0378">Hydrolase</keyword>
<evidence type="ECO:0000313" key="3">
    <source>
        <dbReference type="EMBL" id="KAF8759921.1"/>
    </source>
</evidence>
<keyword evidence="3" id="KW-0255">Endonuclease</keyword>
<evidence type="ECO:0000259" key="2">
    <source>
        <dbReference type="Pfam" id="PF03184"/>
    </source>
</evidence>
<gene>
    <name evidence="3" type="ORF">RHS01_01385</name>
</gene>
<accession>A0A8H7M9L3</accession>
<dbReference type="Proteomes" id="UP000614334">
    <property type="component" value="Unassembled WGS sequence"/>
</dbReference>
<protein>
    <submittedName>
        <fullName evidence="3">DDE superfamily endonuclease</fullName>
    </submittedName>
</protein>
<proteinExistence type="predicted"/>
<feature type="coiled-coil region" evidence="1">
    <location>
        <begin position="567"/>
        <end position="601"/>
    </location>
</feature>
<reference evidence="3" key="1">
    <citation type="submission" date="2020-09" db="EMBL/GenBank/DDBJ databases">
        <title>Comparative genome analyses of four rice-infecting Rhizoctonia solani isolates reveal extensive enrichment of homogalacturonan modification genes.</title>
        <authorList>
            <person name="Lee D.-Y."/>
            <person name="Jeon J."/>
            <person name="Kim K.-T."/>
            <person name="Cheong K."/>
            <person name="Song H."/>
            <person name="Choi G."/>
            <person name="Ko J."/>
            <person name="Opiyo S.O."/>
            <person name="Zuo S."/>
            <person name="Madhav S."/>
            <person name="Lee Y.-H."/>
            <person name="Wang G.-L."/>
        </authorList>
    </citation>
    <scope>NUCLEOTIDE SEQUENCE</scope>
    <source>
        <strain evidence="3">AG1-IA B2</strain>
    </source>
</reference>
<dbReference type="GO" id="GO:0003677">
    <property type="term" value="F:DNA binding"/>
    <property type="evidence" value="ECO:0007669"/>
    <property type="project" value="TreeGrafter"/>
</dbReference>
<evidence type="ECO:0000256" key="1">
    <source>
        <dbReference type="SAM" id="Coils"/>
    </source>
</evidence>
<dbReference type="PANTHER" id="PTHR19303:SF74">
    <property type="entry name" value="POGO TRANSPOSABLE ELEMENT WITH KRAB DOMAIN"/>
    <property type="match status" value="1"/>
</dbReference>
<name>A0A8H7M9L3_9AGAM</name>
<keyword evidence="1" id="KW-0175">Coiled coil</keyword>
<feature type="domain" description="DDE-1" evidence="2">
    <location>
        <begin position="186"/>
        <end position="313"/>
    </location>
</feature>
<dbReference type="GO" id="GO:0005634">
    <property type="term" value="C:nucleus"/>
    <property type="evidence" value="ECO:0007669"/>
    <property type="project" value="TreeGrafter"/>
</dbReference>
<organism evidence="3 4">
    <name type="scientific">Rhizoctonia solani</name>
    <dbReference type="NCBI Taxonomy" id="456999"/>
    <lineage>
        <taxon>Eukaryota</taxon>
        <taxon>Fungi</taxon>
        <taxon>Dikarya</taxon>
        <taxon>Basidiomycota</taxon>
        <taxon>Agaricomycotina</taxon>
        <taxon>Agaricomycetes</taxon>
        <taxon>Cantharellales</taxon>
        <taxon>Ceratobasidiaceae</taxon>
        <taxon>Rhizoctonia</taxon>
    </lineage>
</organism>
<dbReference type="InterPro" id="IPR050863">
    <property type="entry name" value="CenT-Element_Derived"/>
</dbReference>
<dbReference type="Pfam" id="PF03184">
    <property type="entry name" value="DDE_1"/>
    <property type="match status" value="1"/>
</dbReference>
<dbReference type="InterPro" id="IPR004875">
    <property type="entry name" value="DDE_SF_endonuclease_dom"/>
</dbReference>
<dbReference type="PANTHER" id="PTHR19303">
    <property type="entry name" value="TRANSPOSON"/>
    <property type="match status" value="1"/>
</dbReference>
<feature type="coiled-coil region" evidence="1">
    <location>
        <begin position="498"/>
        <end position="532"/>
    </location>
</feature>
<keyword evidence="3" id="KW-0540">Nuclease</keyword>
<sequence>MQKALVGLRNKTYKSAEAAAHALDLDPKVLQDQQHGRRKPDLVAQAPRRLLTPAQSNVLNSWCMHLSWTGEPLSQRTLAPYVEAISGKTPSGSWIERHLQDNPHLWFQRPTGLDPKQARAFNEKTVERHFHLFQSTIAMHNILPKSVYNMDEKGGKVGGGGGNKCKTFICGSRQRVSIKLRASNLELVTVVECVSADGVALKPSFILSGAPGNIQEQWFDEEGVGFIAVSKNGWTNDELTYLWFVKVFVPQAEAQNTTNQPILLILDGHGSHTTNKMQDYGYSRQPCVHIYLLPLHTTHCLQPLDVGVFGVAQRQWQHLCDTRVKERNPVTWDSFVPEWMALQHLFMRQDIILLSWSKTGLYPFNPKIFTDEDFAPSRVTSTRANKPANYPGYEYECSTDEDGLDSEAQENNILTDTQSLGSQHPPSPPHNQAMVAGQANLPNEEIDSPASPCPINFSNINLAPLERLLTLTLDEPSNLQQQGLAEMQNTGKDLIEYAKQASKRIEVAEEKLARAETRAEQAEAHAQIMAHRNAEQQRNINAKKTVRKKKLNTNAQLITGDEAMAICQQEREEERRQAEEIAAWNKQLKREKDQRQAEQEANAPSIVWTAAWRQKPKPTLQDLAYVLRLLLEGKNQELVERINAHLVSNPALAQDQRFASLYTGANGRRSLRGIPKLGGAVYYHSLQEVPKV</sequence>
<comment type="caution">
    <text evidence="3">The sequence shown here is derived from an EMBL/GenBank/DDBJ whole genome shotgun (WGS) entry which is preliminary data.</text>
</comment>
<dbReference type="EMBL" id="JACYCF010000002">
    <property type="protein sequence ID" value="KAF8759921.1"/>
    <property type="molecule type" value="Genomic_DNA"/>
</dbReference>